<dbReference type="SMART" id="SM00020">
    <property type="entry name" value="Tryp_SPc"/>
    <property type="match status" value="1"/>
</dbReference>
<evidence type="ECO:0000259" key="7">
    <source>
        <dbReference type="PROSITE" id="PS50240"/>
    </source>
</evidence>
<keyword evidence="3" id="KW-0378">Hydrolase</keyword>
<name>A0A6P7GH98_DIAVI</name>
<evidence type="ECO:0000256" key="5">
    <source>
        <dbReference type="ARBA" id="ARBA00023157"/>
    </source>
</evidence>
<evidence type="ECO:0000256" key="4">
    <source>
        <dbReference type="ARBA" id="ARBA00022825"/>
    </source>
</evidence>
<dbReference type="PROSITE" id="PS00134">
    <property type="entry name" value="TRYPSIN_HIS"/>
    <property type="match status" value="1"/>
</dbReference>
<dbReference type="InterPro" id="IPR001254">
    <property type="entry name" value="Trypsin_dom"/>
</dbReference>
<comment type="similarity">
    <text evidence="1">Belongs to the peptidase S1 family.</text>
</comment>
<dbReference type="GO" id="GO:0006508">
    <property type="term" value="P:proteolysis"/>
    <property type="evidence" value="ECO:0007669"/>
    <property type="project" value="UniProtKB-KW"/>
</dbReference>
<dbReference type="CDD" id="cd00190">
    <property type="entry name" value="Tryp_SPc"/>
    <property type="match status" value="1"/>
</dbReference>
<dbReference type="InterPro" id="IPR001314">
    <property type="entry name" value="Peptidase_S1A"/>
</dbReference>
<gene>
    <name evidence="8" type="primary">LOC114338134</name>
</gene>
<dbReference type="InterPro" id="IPR050430">
    <property type="entry name" value="Peptidase_S1"/>
</dbReference>
<dbReference type="PROSITE" id="PS50240">
    <property type="entry name" value="TRYPSIN_DOM"/>
    <property type="match status" value="1"/>
</dbReference>
<keyword evidence="6" id="KW-0472">Membrane</keyword>
<evidence type="ECO:0000313" key="8">
    <source>
        <dbReference type="RefSeq" id="XP_028144513.1"/>
    </source>
</evidence>
<keyword evidence="4" id="KW-0720">Serine protease</keyword>
<protein>
    <submittedName>
        <fullName evidence="8">Trypsin 5G1-like</fullName>
    </submittedName>
</protein>
<sequence length="245" mass="26733">MIIHNGNIVIIVFLFLFENVPIYAGKHFRIFGGSETSIEKHPWMVSLQDSSRGHLCGGSLINDDTVLTAAHCIIGDPDSLYLVAGTSRWADKSSTLKIKNITVHEKWSQDGKNGYDIAIIKLAEKVKFSKKIKTILLPEQDTKVPVGTALVVAGWGYIGPNGPRSDVLKEATVSVTGSDSERLIYTWNKKSGVCSHDSGGPLELSGTLVGIVSFGPQCGEYSRSAGYTNVAFFHGWIKEILESYE</sequence>
<evidence type="ECO:0000256" key="2">
    <source>
        <dbReference type="ARBA" id="ARBA00022670"/>
    </source>
</evidence>
<dbReference type="GO" id="GO:0004252">
    <property type="term" value="F:serine-type endopeptidase activity"/>
    <property type="evidence" value="ECO:0007669"/>
    <property type="project" value="InterPro"/>
</dbReference>
<keyword evidence="2" id="KW-0645">Protease</keyword>
<dbReference type="PANTHER" id="PTHR24276:SF91">
    <property type="entry name" value="AT26814P-RELATED"/>
    <property type="match status" value="1"/>
</dbReference>
<evidence type="ECO:0000256" key="1">
    <source>
        <dbReference type="ARBA" id="ARBA00007664"/>
    </source>
</evidence>
<dbReference type="AlphaFoldDB" id="A0A6P7GH98"/>
<organism evidence="8">
    <name type="scientific">Diabrotica virgifera virgifera</name>
    <name type="common">western corn rootworm</name>
    <dbReference type="NCBI Taxonomy" id="50390"/>
    <lineage>
        <taxon>Eukaryota</taxon>
        <taxon>Metazoa</taxon>
        <taxon>Ecdysozoa</taxon>
        <taxon>Arthropoda</taxon>
        <taxon>Hexapoda</taxon>
        <taxon>Insecta</taxon>
        <taxon>Pterygota</taxon>
        <taxon>Neoptera</taxon>
        <taxon>Endopterygota</taxon>
        <taxon>Coleoptera</taxon>
        <taxon>Polyphaga</taxon>
        <taxon>Cucujiformia</taxon>
        <taxon>Chrysomeloidea</taxon>
        <taxon>Chrysomelidae</taxon>
        <taxon>Galerucinae</taxon>
        <taxon>Diabroticina</taxon>
        <taxon>Diabroticites</taxon>
        <taxon>Diabrotica</taxon>
    </lineage>
</organism>
<dbReference type="InterPro" id="IPR009003">
    <property type="entry name" value="Peptidase_S1_PA"/>
</dbReference>
<evidence type="ECO:0000256" key="6">
    <source>
        <dbReference type="SAM" id="Phobius"/>
    </source>
</evidence>
<keyword evidence="6" id="KW-1133">Transmembrane helix</keyword>
<feature type="transmembrane region" description="Helical" evidence="6">
    <location>
        <begin position="6"/>
        <end position="24"/>
    </location>
</feature>
<dbReference type="InterPro" id="IPR043504">
    <property type="entry name" value="Peptidase_S1_PA_chymotrypsin"/>
</dbReference>
<dbReference type="Pfam" id="PF00089">
    <property type="entry name" value="Trypsin"/>
    <property type="match status" value="1"/>
</dbReference>
<dbReference type="Gene3D" id="2.40.10.10">
    <property type="entry name" value="Trypsin-like serine proteases"/>
    <property type="match status" value="1"/>
</dbReference>
<dbReference type="PRINTS" id="PR00722">
    <property type="entry name" value="CHYMOTRYPSIN"/>
</dbReference>
<accession>A0A6P7GH98</accession>
<dbReference type="PANTHER" id="PTHR24276">
    <property type="entry name" value="POLYSERASE-RELATED"/>
    <property type="match status" value="1"/>
</dbReference>
<keyword evidence="6" id="KW-0812">Transmembrane</keyword>
<evidence type="ECO:0000256" key="3">
    <source>
        <dbReference type="ARBA" id="ARBA00022801"/>
    </source>
</evidence>
<dbReference type="InterPro" id="IPR018114">
    <property type="entry name" value="TRYPSIN_HIS"/>
</dbReference>
<dbReference type="InParanoid" id="A0A6P7GH98"/>
<dbReference type="RefSeq" id="XP_028144513.1">
    <property type="nucleotide sequence ID" value="XM_028288712.1"/>
</dbReference>
<reference evidence="8" key="1">
    <citation type="submission" date="2025-08" db="UniProtKB">
        <authorList>
            <consortium name="RefSeq"/>
        </authorList>
    </citation>
    <scope>IDENTIFICATION</scope>
</reference>
<feature type="domain" description="Peptidase S1" evidence="7">
    <location>
        <begin position="30"/>
        <end position="242"/>
    </location>
</feature>
<dbReference type="FunCoup" id="A0A6P7GH98">
    <property type="interactions" value="58"/>
</dbReference>
<dbReference type="FunFam" id="2.40.10.10:FF:000073">
    <property type="entry name" value="Trypsin alpha"/>
    <property type="match status" value="1"/>
</dbReference>
<proteinExistence type="inferred from homology"/>
<dbReference type="SUPFAM" id="SSF50494">
    <property type="entry name" value="Trypsin-like serine proteases"/>
    <property type="match status" value="1"/>
</dbReference>
<keyword evidence="5" id="KW-1015">Disulfide bond</keyword>